<accession>A0A4Y2LA61</accession>
<proteinExistence type="predicted"/>
<evidence type="ECO:0000313" key="3">
    <source>
        <dbReference type="Proteomes" id="UP000499080"/>
    </source>
</evidence>
<dbReference type="EMBL" id="BGPR01005591">
    <property type="protein sequence ID" value="GBN11591.1"/>
    <property type="molecule type" value="Genomic_DNA"/>
</dbReference>
<keyword evidence="3" id="KW-1185">Reference proteome</keyword>
<keyword evidence="1" id="KW-0812">Transmembrane</keyword>
<evidence type="ECO:0000256" key="1">
    <source>
        <dbReference type="SAM" id="Phobius"/>
    </source>
</evidence>
<name>A0A4Y2LA61_ARAVE</name>
<comment type="caution">
    <text evidence="2">The sequence shown here is derived from an EMBL/GenBank/DDBJ whole genome shotgun (WGS) entry which is preliminary data.</text>
</comment>
<reference evidence="2 3" key="1">
    <citation type="journal article" date="2019" name="Sci. Rep.">
        <title>Orb-weaving spider Araneus ventricosus genome elucidates the spidroin gene catalogue.</title>
        <authorList>
            <person name="Kono N."/>
            <person name="Nakamura H."/>
            <person name="Ohtoshi R."/>
            <person name="Moran D.A.P."/>
            <person name="Shinohara A."/>
            <person name="Yoshida Y."/>
            <person name="Fujiwara M."/>
            <person name="Mori M."/>
            <person name="Tomita M."/>
            <person name="Arakawa K."/>
        </authorList>
    </citation>
    <scope>NUCLEOTIDE SEQUENCE [LARGE SCALE GENOMIC DNA]</scope>
</reference>
<protein>
    <submittedName>
        <fullName evidence="2">Uncharacterized protein</fullName>
    </submittedName>
</protein>
<organism evidence="2 3">
    <name type="scientific">Araneus ventricosus</name>
    <name type="common">Orbweaver spider</name>
    <name type="synonym">Epeira ventricosa</name>
    <dbReference type="NCBI Taxonomy" id="182803"/>
    <lineage>
        <taxon>Eukaryota</taxon>
        <taxon>Metazoa</taxon>
        <taxon>Ecdysozoa</taxon>
        <taxon>Arthropoda</taxon>
        <taxon>Chelicerata</taxon>
        <taxon>Arachnida</taxon>
        <taxon>Araneae</taxon>
        <taxon>Araneomorphae</taxon>
        <taxon>Entelegynae</taxon>
        <taxon>Araneoidea</taxon>
        <taxon>Araneidae</taxon>
        <taxon>Araneus</taxon>
    </lineage>
</organism>
<sequence length="93" mass="10352">MRFSQYINADLGNSQKKSFIALLNCCIATYFYHILRLAAGLRDPKDPGSKPESCKSAAYANLVGVASDMEGQKSSRWFRAEVCRWDASSILIV</sequence>
<evidence type="ECO:0000313" key="2">
    <source>
        <dbReference type="EMBL" id="GBN11591.1"/>
    </source>
</evidence>
<keyword evidence="1" id="KW-1133">Transmembrane helix</keyword>
<gene>
    <name evidence="2" type="ORF">AVEN_23572_1</name>
</gene>
<dbReference type="AlphaFoldDB" id="A0A4Y2LA61"/>
<keyword evidence="1" id="KW-0472">Membrane</keyword>
<dbReference type="Proteomes" id="UP000499080">
    <property type="component" value="Unassembled WGS sequence"/>
</dbReference>
<feature type="transmembrane region" description="Helical" evidence="1">
    <location>
        <begin position="18"/>
        <end position="35"/>
    </location>
</feature>